<feature type="compositionally biased region" description="Basic residues" evidence="11">
    <location>
        <begin position="1023"/>
        <end position="1043"/>
    </location>
</feature>
<dbReference type="Pfam" id="PF14826">
    <property type="entry name" value="FACT-Spt16_Nlob"/>
    <property type="match status" value="1"/>
</dbReference>
<accession>A7SV15</accession>
<dbReference type="Gene3D" id="2.30.29.150">
    <property type="match status" value="1"/>
</dbReference>
<dbReference type="InterPro" id="IPR056595">
    <property type="entry name" value="Fact-SPT16_PH"/>
</dbReference>
<dbReference type="Pfam" id="PF08512">
    <property type="entry name" value="Rttp106-like_middle"/>
    <property type="match status" value="1"/>
</dbReference>
<dbReference type="FunFam" id="2.30.29.30:FF:000017">
    <property type="entry name" value="FACT complex subunit SPT16"/>
    <property type="match status" value="1"/>
</dbReference>
<evidence type="ECO:0000256" key="9">
    <source>
        <dbReference type="ARBA" id="ARBA00023242"/>
    </source>
</evidence>
<keyword evidence="9 10" id="KW-0539">Nucleus</keyword>
<feature type="region of interest" description="Disordered" evidence="11">
    <location>
        <begin position="928"/>
        <end position="1043"/>
    </location>
</feature>
<evidence type="ECO:0000259" key="14">
    <source>
        <dbReference type="SMART" id="SM01287"/>
    </source>
</evidence>
<dbReference type="InterPro" id="IPR048969">
    <property type="entry name" value="FACT_SPT16_C"/>
</dbReference>
<dbReference type="InterPro" id="IPR013953">
    <property type="entry name" value="FACT_SPT16_M"/>
</dbReference>
<dbReference type="AlphaFoldDB" id="A7SV15"/>
<comment type="subunit">
    <text evidence="10">Component of the FACT complex.</text>
</comment>
<dbReference type="OMA" id="YHINTIP"/>
<dbReference type="FunFam" id="2.30.29.210:FF:000001">
    <property type="entry name" value="FACT complex subunit spt16"/>
    <property type="match status" value="1"/>
</dbReference>
<dbReference type="InterPro" id="IPR036005">
    <property type="entry name" value="Creatinase/aminopeptidase-like"/>
</dbReference>
<evidence type="ECO:0000259" key="12">
    <source>
        <dbReference type="SMART" id="SM01285"/>
    </source>
</evidence>
<dbReference type="Gene3D" id="2.30.29.30">
    <property type="entry name" value="Pleckstrin-homology domain (PH domain)/Phosphotyrosine-binding domain (PTB)"/>
    <property type="match status" value="1"/>
</dbReference>
<evidence type="ECO:0000259" key="13">
    <source>
        <dbReference type="SMART" id="SM01286"/>
    </source>
</evidence>
<keyword evidence="7 10" id="KW-0804">Transcription</keyword>
<dbReference type="InParanoid" id="A7SV15"/>
<dbReference type="PhylomeDB" id="A7SV15"/>
<keyword evidence="8 10" id="KW-0234">DNA repair</keyword>
<evidence type="ECO:0000313" key="15">
    <source>
        <dbReference type="EMBL" id="EDO32459.1"/>
    </source>
</evidence>
<keyword evidence="5 10" id="KW-0805">Transcription regulation</keyword>
<evidence type="ECO:0000256" key="7">
    <source>
        <dbReference type="ARBA" id="ARBA00023163"/>
    </source>
</evidence>
<dbReference type="PANTHER" id="PTHR13980">
    <property type="entry name" value="CDC68 RELATED"/>
    <property type="match status" value="1"/>
</dbReference>
<dbReference type="CDD" id="cd01091">
    <property type="entry name" value="CDC68-like"/>
    <property type="match status" value="1"/>
</dbReference>
<dbReference type="HOGENOM" id="CLU_004627_0_0_1"/>
<dbReference type="InterPro" id="IPR029149">
    <property type="entry name" value="Creatin/AminoP/Spt16_N"/>
</dbReference>
<dbReference type="SMART" id="SM01286">
    <property type="entry name" value="SPT16"/>
    <property type="match status" value="1"/>
</dbReference>
<organism evidence="15 16">
    <name type="scientific">Nematostella vectensis</name>
    <name type="common">Starlet sea anemone</name>
    <dbReference type="NCBI Taxonomy" id="45351"/>
    <lineage>
        <taxon>Eukaryota</taxon>
        <taxon>Metazoa</taxon>
        <taxon>Cnidaria</taxon>
        <taxon>Anthozoa</taxon>
        <taxon>Hexacorallia</taxon>
        <taxon>Actiniaria</taxon>
        <taxon>Edwardsiidae</taxon>
        <taxon>Nematostella</taxon>
    </lineage>
</organism>
<evidence type="ECO:0000256" key="3">
    <source>
        <dbReference type="ARBA" id="ARBA00022705"/>
    </source>
</evidence>
<dbReference type="Gene3D" id="3.40.350.10">
    <property type="entry name" value="Creatinase/prolidase N-terminal domain"/>
    <property type="match status" value="1"/>
</dbReference>
<keyword evidence="2 10" id="KW-0158">Chromosome</keyword>
<reference evidence="15 16" key="1">
    <citation type="journal article" date="2007" name="Science">
        <title>Sea anemone genome reveals ancestral eumetazoan gene repertoire and genomic organization.</title>
        <authorList>
            <person name="Putnam N.H."/>
            <person name="Srivastava M."/>
            <person name="Hellsten U."/>
            <person name="Dirks B."/>
            <person name="Chapman J."/>
            <person name="Salamov A."/>
            <person name="Terry A."/>
            <person name="Shapiro H."/>
            <person name="Lindquist E."/>
            <person name="Kapitonov V.V."/>
            <person name="Jurka J."/>
            <person name="Genikhovich G."/>
            <person name="Grigoriev I.V."/>
            <person name="Lucas S.M."/>
            <person name="Steele R.E."/>
            <person name="Finnerty J.R."/>
            <person name="Technau U."/>
            <person name="Martindale M.Q."/>
            <person name="Rokhsar D.S."/>
        </authorList>
    </citation>
    <scope>NUCLEOTIDE SEQUENCE [LARGE SCALE GENOMIC DNA]</scope>
    <source>
        <strain evidence="16">CH2 X CH6</strain>
    </source>
</reference>
<dbReference type="GO" id="GO:0031491">
    <property type="term" value="F:nucleosome binding"/>
    <property type="evidence" value="ECO:0000318"/>
    <property type="project" value="GO_Central"/>
</dbReference>
<dbReference type="GO" id="GO:0006368">
    <property type="term" value="P:transcription elongation by RNA polymerase II"/>
    <property type="evidence" value="ECO:0000318"/>
    <property type="project" value="GO_Central"/>
</dbReference>
<dbReference type="Pfam" id="PF24824">
    <property type="entry name" value="PH_SPT16"/>
    <property type="match status" value="1"/>
</dbReference>
<dbReference type="Gene3D" id="3.90.230.10">
    <property type="entry name" value="Creatinase/methionine aminopeptidase superfamily"/>
    <property type="match status" value="1"/>
</dbReference>
<dbReference type="GO" id="GO:0035101">
    <property type="term" value="C:FACT complex"/>
    <property type="evidence" value="ECO:0000318"/>
    <property type="project" value="GO_Central"/>
</dbReference>
<dbReference type="SUPFAM" id="SSF55920">
    <property type="entry name" value="Creatinase/aminopeptidase"/>
    <property type="match status" value="1"/>
</dbReference>
<dbReference type="Proteomes" id="UP000001593">
    <property type="component" value="Unassembled WGS sequence"/>
</dbReference>
<keyword evidence="6" id="KW-0175">Coiled coil</keyword>
<dbReference type="Pfam" id="PF00557">
    <property type="entry name" value="Peptidase_M24"/>
    <property type="match status" value="1"/>
</dbReference>
<dbReference type="PANTHER" id="PTHR13980:SF15">
    <property type="entry name" value="FACT COMPLEX SUBUNIT SPT16"/>
    <property type="match status" value="1"/>
</dbReference>
<dbReference type="InterPro" id="IPR029148">
    <property type="entry name" value="FACT-SPT16_Nlobe"/>
</dbReference>
<dbReference type="OrthoDB" id="10251642at2759"/>
<gene>
    <name evidence="15" type="ORF">NEMVEDRAFT_v1g247576</name>
</gene>
<comment type="similarity">
    <text evidence="1 10">Belongs to the peptidase M24 family. SPT16 subfamily.</text>
</comment>
<dbReference type="FunFam" id="3.40.350.10:FF:000005">
    <property type="entry name" value="SPT16 homolog, facilitates chromatin-remodeling subunit"/>
    <property type="match status" value="1"/>
</dbReference>
<dbReference type="KEGG" id="nve:5503485"/>
<dbReference type="InterPro" id="IPR033825">
    <property type="entry name" value="Spt16_M24"/>
</dbReference>
<dbReference type="eggNOG" id="KOG1189">
    <property type="taxonomic scope" value="Eukaryota"/>
</dbReference>
<name>A7SV15_NEMVE</name>
<protein>
    <recommendedName>
        <fullName evidence="10">FACT complex subunit</fullName>
    </recommendedName>
</protein>
<dbReference type="InterPro" id="IPR013719">
    <property type="entry name" value="RTT106/SPT16-like_middle_dom"/>
</dbReference>
<comment type="function">
    <text evidence="10">Component of the FACT complex, a general chromatin factor that acts to reorganize nucleosomes. The FACT complex is involved in multiple processes that require DNA as a template such as mRNA elongation, DNA replication and DNA repair. During transcription elongation the FACT complex acts as a histone chaperone that both destabilizes and restores nucleosomal structure. It facilitates the passage of RNA polymerase II and transcription by promoting the dissociation of one histone H2A-H2B dimer from the nucleosome, then subsequently promotes the reestablishment of the nucleosome following the passage of RNA polymerase II.</text>
</comment>
<evidence type="ECO:0000256" key="6">
    <source>
        <dbReference type="ARBA" id="ARBA00023054"/>
    </source>
</evidence>
<dbReference type="GO" id="GO:0006260">
    <property type="term" value="P:DNA replication"/>
    <property type="evidence" value="ECO:0007669"/>
    <property type="project" value="UniProtKB-KW"/>
</dbReference>
<dbReference type="SMART" id="SM01287">
    <property type="entry name" value="Rtt106"/>
    <property type="match status" value="1"/>
</dbReference>
<dbReference type="EMBL" id="DS469823">
    <property type="protein sequence ID" value="EDO32459.1"/>
    <property type="molecule type" value="Genomic_DNA"/>
</dbReference>
<evidence type="ECO:0000256" key="2">
    <source>
        <dbReference type="ARBA" id="ARBA00022454"/>
    </source>
</evidence>
<dbReference type="SMART" id="SM01285">
    <property type="entry name" value="FACT-Spt16_Nlob"/>
    <property type="match status" value="1"/>
</dbReference>
<keyword evidence="16" id="KW-1185">Reference proteome</keyword>
<feature type="compositionally biased region" description="Basic and acidic residues" evidence="11">
    <location>
        <begin position="1007"/>
        <end position="1022"/>
    </location>
</feature>
<dbReference type="Pfam" id="PF21091">
    <property type="entry name" value="SPT16_C"/>
    <property type="match status" value="1"/>
</dbReference>
<dbReference type="InterPro" id="IPR000994">
    <property type="entry name" value="Pept_M24"/>
</dbReference>
<evidence type="ECO:0000256" key="8">
    <source>
        <dbReference type="ARBA" id="ARBA00023204"/>
    </source>
</evidence>
<evidence type="ECO:0000256" key="4">
    <source>
        <dbReference type="ARBA" id="ARBA00022763"/>
    </source>
</evidence>
<evidence type="ECO:0000313" key="16">
    <source>
        <dbReference type="Proteomes" id="UP000001593"/>
    </source>
</evidence>
<feature type="domain" description="FACT complex subunit SPT16 middle" evidence="13">
    <location>
        <begin position="540"/>
        <end position="700"/>
    </location>
</feature>
<dbReference type="Gene3D" id="2.30.29.210">
    <property type="entry name" value="FACT complex subunit Spt16p/Cdc68p"/>
    <property type="match status" value="1"/>
</dbReference>
<dbReference type="STRING" id="45351.A7SV15"/>
<keyword evidence="4 10" id="KW-0227">DNA damage</keyword>
<feature type="compositionally biased region" description="Acidic residues" evidence="11">
    <location>
        <begin position="963"/>
        <end position="992"/>
    </location>
</feature>
<evidence type="ECO:0000256" key="11">
    <source>
        <dbReference type="SAM" id="MobiDB-lite"/>
    </source>
</evidence>
<feature type="compositionally biased region" description="Acidic residues" evidence="11">
    <location>
        <begin position="940"/>
        <end position="953"/>
    </location>
</feature>
<evidence type="ECO:0000256" key="10">
    <source>
        <dbReference type="RuleBase" id="RU367052"/>
    </source>
</evidence>
<dbReference type="FunFam" id="2.30.29.150:FF:000003">
    <property type="entry name" value="FACT complex subunit SPT16"/>
    <property type="match status" value="1"/>
</dbReference>
<evidence type="ECO:0000256" key="1">
    <source>
        <dbReference type="ARBA" id="ARBA00010779"/>
    </source>
</evidence>
<dbReference type="Pfam" id="PF08644">
    <property type="entry name" value="SPT16"/>
    <property type="match status" value="1"/>
</dbReference>
<dbReference type="GO" id="GO:0006281">
    <property type="term" value="P:DNA repair"/>
    <property type="evidence" value="ECO:0007669"/>
    <property type="project" value="UniProtKB-UniRule"/>
</dbReference>
<sequence length="1043" mass="118314">MAAAKISLDKDAFFRRIKRIYAAWQKPDGTVKEENGVAFPEVGSVVIAVGQDEDVIYSKSTALQQWLFGYELADTVTILCKSTLHVLASKKKVDFLKPLQDAQKKVEGTPTIKLHLRDKSDEDKANFAKLVEEMNASGKGKQVGVFIKDTFQGQFMDGWKTAFENESFEKVDVSNAMAFIMAVREDSELVNVKKAAQVSSDIFSKFFKNQIMEIVDEEKRVKHSKIADSIEGALETKKYLQPGMDADQVEMCYSPIVQSGGKFALKFSTVSNDEKLNFGVIICSLGVRYKYYCSNIVRTMMVQPTEEQQEIYTFLVAVFDVIVDKLRHDTKLCDVYNAAMQHVSKNKPDLQSKFVKNIGFGTGIEFREGSLLITPKNTHLAKKGMVFNISAGFSGLVNSQAGDDVNKNYALFIGDTLLVNEGSPATILTPAKKKISNIGIFLKDEEDEEEEKEENGEAEEDYLKTRGAVLESRTRTEMTAEDKRRAHQLELKEQLHEEARRRLLESKGDSVKPIKMKASNVAYKHATSIPREHDVRELRLFVDKKHEAIILPLFGIATPFHISTIKNISSSDEGGYTYLRINLYCPGSSVGRLEGNLFAQPEATFVKEITFRSSNTKTPGSAFPPAQNLNTAFRLIKEVQKKFKTREAEEREKQGAVQQGTLLLSNTKGNPKLKDLYIRPSITQRKTPGMLEAHTNGFRFSTFRGEHVDIIYGNVKHAYFQPCDGEMIILIHFHLKHPIIIGKKKYRDIQFYTEVGEITTDLGKHQHMHDRDDLQAEQAERELRQRLKAVFKNFIDKVEGITHGQVEFDVPFRELGFSGVPFRSTVLLQPTTHCLVNLTEQPSFIITLDEVELVHFERVQFHLKNFDMVFIFKDYHRKVEHINAVPMTSLDSVKEWLNSCDIKYTEGIQSLNWAKIMKTINENPEEFLENGGWSFLDPDSSGDEAGSDDEPESEYAPSGSDAAESEEDEDFSSETETSEEGSDFEEDLGSEEESGKDWSELEEEAIQADRDKGEYREHEVSTKKKRKKPSTKSPSPKKKRRRR</sequence>
<comment type="subcellular location">
    <subcellularLocation>
        <location evidence="10">Nucleus</location>
    </subcellularLocation>
    <subcellularLocation>
        <location evidence="10">Chromosome</location>
    </subcellularLocation>
</comment>
<feature type="domain" description="FACT complex subunit SPT16 N-terminal lobe" evidence="12">
    <location>
        <begin position="8"/>
        <end position="177"/>
    </location>
</feature>
<dbReference type="FunFam" id="3.90.230.10:FF:000005">
    <property type="entry name" value="FACT complex subunit spt16"/>
    <property type="match status" value="1"/>
</dbReference>
<keyword evidence="3 10" id="KW-0235">DNA replication</keyword>
<evidence type="ECO:0000256" key="5">
    <source>
        <dbReference type="ARBA" id="ARBA00023015"/>
    </source>
</evidence>
<dbReference type="InterPro" id="IPR011993">
    <property type="entry name" value="PH-like_dom_sf"/>
</dbReference>
<dbReference type="InterPro" id="IPR040258">
    <property type="entry name" value="Spt16"/>
</dbReference>
<feature type="domain" description="Histone chaperone RTT106/FACT complex subunit SPT16-like middle" evidence="14">
    <location>
        <begin position="817"/>
        <end position="907"/>
    </location>
</feature>
<dbReference type="GO" id="GO:0032786">
    <property type="term" value="P:positive regulation of DNA-templated transcription, elongation"/>
    <property type="evidence" value="ECO:0007669"/>
    <property type="project" value="UniProtKB-ARBA"/>
</dbReference>
<proteinExistence type="inferred from homology"/>